<dbReference type="PROSITE" id="PS50110">
    <property type="entry name" value="RESPONSE_REGULATORY"/>
    <property type="match status" value="1"/>
</dbReference>
<sequence length="260" mass="29698">MLKSQIETEEIDAITPVQKGTERILLVDDEEPIIRMEKQMLERLGYQVTACTSSPDALMAFRASPGKFDLVITDMTMPNMTGVQLSQKLLEIRPDIPIIICTGFSTKVDGEKAKAAGIRGYVMKPVVTSEIAQKNKGSVGSRLKILLPGNYSPLVVAANHRYLQKRCDFRSYPFRTAVAAGHPAKRDFASEFTSPELNWIWGILDFRSIRVQAYLSFFTDQELTEFVINLYNVCLPYFVHLNIRHNRRTRNRFLFRQIVF</sequence>
<dbReference type="SUPFAM" id="SSF52172">
    <property type="entry name" value="CheY-like"/>
    <property type="match status" value="1"/>
</dbReference>
<proteinExistence type="predicted"/>
<dbReference type="Pfam" id="PF00072">
    <property type="entry name" value="Response_reg"/>
    <property type="match status" value="1"/>
</dbReference>
<reference evidence="4 5" key="1">
    <citation type="submission" date="2020-08" db="EMBL/GenBank/DDBJ databases">
        <title>Bridging the membrane lipid divide: bacteria of the FCB group superphylum have the potential to synthesize archaeal ether lipids.</title>
        <authorList>
            <person name="Villanueva L."/>
            <person name="Von Meijenfeldt F.A.B."/>
            <person name="Westbye A.B."/>
            <person name="Yadav S."/>
            <person name="Hopmans E.C."/>
            <person name="Dutilh B.E."/>
            <person name="Sinninghe Damste J.S."/>
        </authorList>
    </citation>
    <scope>NUCLEOTIDE SEQUENCE [LARGE SCALE GENOMIC DNA]</scope>
    <source>
        <strain evidence="4">NIOZ-UU17</strain>
    </source>
</reference>
<protein>
    <submittedName>
        <fullName evidence="4">Response regulator</fullName>
    </submittedName>
</protein>
<evidence type="ECO:0000259" key="3">
    <source>
        <dbReference type="PROSITE" id="PS50110"/>
    </source>
</evidence>
<comment type="caution">
    <text evidence="4">The sequence shown here is derived from an EMBL/GenBank/DDBJ whole genome shotgun (WGS) entry which is preliminary data.</text>
</comment>
<gene>
    <name evidence="4" type="ORF">H8D96_05760</name>
</gene>
<dbReference type="InterPro" id="IPR050595">
    <property type="entry name" value="Bact_response_regulator"/>
</dbReference>
<keyword evidence="1 2" id="KW-0597">Phosphoprotein</keyword>
<evidence type="ECO:0000256" key="2">
    <source>
        <dbReference type="PROSITE-ProRule" id="PRU00169"/>
    </source>
</evidence>
<dbReference type="GO" id="GO:0000160">
    <property type="term" value="P:phosphorelay signal transduction system"/>
    <property type="evidence" value="ECO:0007669"/>
    <property type="project" value="InterPro"/>
</dbReference>
<dbReference type="AlphaFoldDB" id="A0A8J6TLG7"/>
<organism evidence="4 5">
    <name type="scientific">Candidatus Desulfatibia vada</name>
    <dbReference type="NCBI Taxonomy" id="2841696"/>
    <lineage>
        <taxon>Bacteria</taxon>
        <taxon>Pseudomonadati</taxon>
        <taxon>Thermodesulfobacteriota</taxon>
        <taxon>Desulfobacteria</taxon>
        <taxon>Desulfobacterales</taxon>
        <taxon>Desulfobacterales incertae sedis</taxon>
        <taxon>Candidatus Desulfatibia</taxon>
    </lineage>
</organism>
<dbReference type="SMART" id="SM00448">
    <property type="entry name" value="REC"/>
    <property type="match status" value="1"/>
</dbReference>
<evidence type="ECO:0000313" key="5">
    <source>
        <dbReference type="Proteomes" id="UP000605201"/>
    </source>
</evidence>
<evidence type="ECO:0000256" key="1">
    <source>
        <dbReference type="ARBA" id="ARBA00022553"/>
    </source>
</evidence>
<feature type="domain" description="Response regulatory" evidence="3">
    <location>
        <begin position="23"/>
        <end position="139"/>
    </location>
</feature>
<dbReference type="PANTHER" id="PTHR44591:SF3">
    <property type="entry name" value="RESPONSE REGULATORY DOMAIN-CONTAINING PROTEIN"/>
    <property type="match status" value="1"/>
</dbReference>
<evidence type="ECO:0000313" key="4">
    <source>
        <dbReference type="EMBL" id="MBC8431406.1"/>
    </source>
</evidence>
<dbReference type="PANTHER" id="PTHR44591">
    <property type="entry name" value="STRESS RESPONSE REGULATOR PROTEIN 1"/>
    <property type="match status" value="1"/>
</dbReference>
<feature type="modified residue" description="4-aspartylphosphate" evidence="2">
    <location>
        <position position="74"/>
    </location>
</feature>
<name>A0A8J6TLG7_9BACT</name>
<dbReference type="InterPro" id="IPR011006">
    <property type="entry name" value="CheY-like_superfamily"/>
</dbReference>
<dbReference type="EMBL" id="JACNIG010000141">
    <property type="protein sequence ID" value="MBC8431406.1"/>
    <property type="molecule type" value="Genomic_DNA"/>
</dbReference>
<dbReference type="CDD" id="cd00156">
    <property type="entry name" value="REC"/>
    <property type="match status" value="1"/>
</dbReference>
<accession>A0A8J6TLG7</accession>
<dbReference type="InterPro" id="IPR001789">
    <property type="entry name" value="Sig_transdc_resp-reg_receiver"/>
</dbReference>
<dbReference type="Gene3D" id="3.40.50.2300">
    <property type="match status" value="1"/>
</dbReference>
<dbReference type="Proteomes" id="UP000605201">
    <property type="component" value="Unassembled WGS sequence"/>
</dbReference>